<sequence>MKRPSLFHDRKDNFQVSMLNAILNIDQSLNIMSQKTVENCFQQRCSNSTIFYNEKFYQKTQMKDLPLSELAQDLWNHGCEIPNENLHEKMEDDLVTSNEA</sequence>
<dbReference type="EMBL" id="BPLQ01007492">
    <property type="protein sequence ID" value="GIY30455.1"/>
    <property type="molecule type" value="Genomic_DNA"/>
</dbReference>
<organism evidence="1 2">
    <name type="scientific">Caerostris darwini</name>
    <dbReference type="NCBI Taxonomy" id="1538125"/>
    <lineage>
        <taxon>Eukaryota</taxon>
        <taxon>Metazoa</taxon>
        <taxon>Ecdysozoa</taxon>
        <taxon>Arthropoda</taxon>
        <taxon>Chelicerata</taxon>
        <taxon>Arachnida</taxon>
        <taxon>Araneae</taxon>
        <taxon>Araneomorphae</taxon>
        <taxon>Entelegynae</taxon>
        <taxon>Araneoidea</taxon>
        <taxon>Araneidae</taxon>
        <taxon>Caerostris</taxon>
    </lineage>
</organism>
<accession>A0AAV4SDF4</accession>
<protein>
    <submittedName>
        <fullName evidence="1">Uncharacterized protein</fullName>
    </submittedName>
</protein>
<reference evidence="1 2" key="1">
    <citation type="submission" date="2021-06" db="EMBL/GenBank/DDBJ databases">
        <title>Caerostris darwini draft genome.</title>
        <authorList>
            <person name="Kono N."/>
            <person name="Arakawa K."/>
        </authorList>
    </citation>
    <scope>NUCLEOTIDE SEQUENCE [LARGE SCALE GENOMIC DNA]</scope>
</reference>
<keyword evidence="2" id="KW-1185">Reference proteome</keyword>
<evidence type="ECO:0000313" key="2">
    <source>
        <dbReference type="Proteomes" id="UP001054837"/>
    </source>
</evidence>
<comment type="caution">
    <text evidence="1">The sequence shown here is derived from an EMBL/GenBank/DDBJ whole genome shotgun (WGS) entry which is preliminary data.</text>
</comment>
<dbReference type="AlphaFoldDB" id="A0AAV4SDF4"/>
<proteinExistence type="predicted"/>
<dbReference type="Proteomes" id="UP001054837">
    <property type="component" value="Unassembled WGS sequence"/>
</dbReference>
<name>A0AAV4SDF4_9ARAC</name>
<gene>
    <name evidence="1" type="ORF">CDAR_504611</name>
</gene>
<evidence type="ECO:0000313" key="1">
    <source>
        <dbReference type="EMBL" id="GIY30455.1"/>
    </source>
</evidence>